<keyword evidence="11" id="KW-1185">Reference proteome</keyword>
<organism evidence="10 11">
    <name type="scientific">Vibrio navarrensis</name>
    <dbReference type="NCBI Taxonomy" id="29495"/>
    <lineage>
        <taxon>Bacteria</taxon>
        <taxon>Pseudomonadati</taxon>
        <taxon>Pseudomonadota</taxon>
        <taxon>Gammaproteobacteria</taxon>
        <taxon>Vibrionales</taxon>
        <taxon>Vibrionaceae</taxon>
        <taxon>Vibrio</taxon>
    </lineage>
</organism>
<dbReference type="AlphaFoldDB" id="A0A099LUC1"/>
<name>A0A099LUC1_9VIBR</name>
<dbReference type="InterPro" id="IPR004090">
    <property type="entry name" value="Chemotax_Me-accpt_rcpt"/>
</dbReference>
<dbReference type="CDD" id="cd06225">
    <property type="entry name" value="HAMP"/>
    <property type="match status" value="1"/>
</dbReference>
<gene>
    <name evidence="10" type="ORF">EA26_05945</name>
</gene>
<dbReference type="GO" id="GO:0016020">
    <property type="term" value="C:membrane"/>
    <property type="evidence" value="ECO:0007669"/>
    <property type="project" value="UniProtKB-SubCell"/>
</dbReference>
<reference evidence="10 11" key="1">
    <citation type="submission" date="2014-04" db="EMBL/GenBank/DDBJ databases">
        <title>Genome sequencing of Vibrio navarrensis strains.</title>
        <authorList>
            <person name="Gladney L.M."/>
            <person name="Katz L.S."/>
            <person name="Marino-Ramirez L."/>
            <person name="Jordan I.K."/>
        </authorList>
    </citation>
    <scope>NUCLEOTIDE SEQUENCE [LARGE SCALE GENOMIC DNA]</scope>
    <source>
        <strain evidence="10 11">ATCC 51183</strain>
    </source>
</reference>
<dbReference type="CDD" id="cd11386">
    <property type="entry name" value="MCP_signal"/>
    <property type="match status" value="1"/>
</dbReference>
<keyword evidence="4" id="KW-0472">Membrane</keyword>
<sequence>MNTLALSQKHKILLFLSVLVLGFVALAFYTSKQLGSMTEQYVKSSLVSEGARQIAKTQVELLLLSGKLRQMSLSQVAEIRGDVQALNNNVQDASDTLSQFALNSQASSMKKAIQEFDQSLVPWLELRSEVGFSVDEGKLGRMKELAKIIEAKIAETGMVTINSDFQEMIKTQQNYLLQANEQNLKLFNRSMAMFVNVSNSYGMLDLYEQEINEFKTTFTRVSELLQQLSSIEQQLASTQQASLQQIQQASEMLSGMASDYQKRAANYSDSTKWSVLIASGALALLTILIFVNLSASLTKALDRISQMIQAIAQGDLSRRLETNQNSQDEFNLLSQAVNKSCENLGELVSGVQQSSLSLANYAGELRTGLDNLARHQADIMGQTQLIASATEEVSVTTSEVSSSLEFVSEISKASNQAAEEGGKVIAEAIGSLEQVADILHSASGHISQLEEASAKIDSVMDIINGIAEQTNLLALNAAIEAARAGEQGRGFAVVADEVRSLAVRTVDAVSEISGTIETMKNESAEVIQYISNSGKTIEKGQQKGHEAINALKHITDKADEASQQTEVIFSSMKELATTSQSMADSMTQISHAMRELETNNQELREVSKLVDSHSRTLSNECQNFKI</sequence>
<dbReference type="Pfam" id="PF00672">
    <property type="entry name" value="HAMP"/>
    <property type="match status" value="1"/>
</dbReference>
<dbReference type="STRING" id="29495.EA26_05945"/>
<dbReference type="RefSeq" id="WP_039425226.1">
    <property type="nucleotide sequence ID" value="NZ_CP061845.1"/>
</dbReference>
<dbReference type="PRINTS" id="PR00260">
    <property type="entry name" value="CHEMTRNSDUCR"/>
</dbReference>
<dbReference type="GO" id="GO:0006935">
    <property type="term" value="P:chemotaxis"/>
    <property type="evidence" value="ECO:0007669"/>
    <property type="project" value="InterPro"/>
</dbReference>
<evidence type="ECO:0000313" key="10">
    <source>
        <dbReference type="EMBL" id="KGK10867.1"/>
    </source>
</evidence>
<dbReference type="SMART" id="SM00283">
    <property type="entry name" value="MA"/>
    <property type="match status" value="1"/>
</dbReference>
<dbReference type="PANTHER" id="PTHR32089:SF119">
    <property type="entry name" value="METHYL-ACCEPTING CHEMOTAXIS PROTEIN CTPL"/>
    <property type="match status" value="1"/>
</dbReference>
<evidence type="ECO:0000256" key="2">
    <source>
        <dbReference type="ARBA" id="ARBA00022692"/>
    </source>
</evidence>
<dbReference type="FunFam" id="1.10.287.950:FF:000001">
    <property type="entry name" value="Methyl-accepting chemotaxis sensory transducer"/>
    <property type="match status" value="1"/>
</dbReference>
<proteinExistence type="inferred from homology"/>
<dbReference type="Pfam" id="PF00015">
    <property type="entry name" value="MCPsignal"/>
    <property type="match status" value="1"/>
</dbReference>
<protein>
    <submittedName>
        <fullName evidence="10">Chemotaxis protein</fullName>
    </submittedName>
</protein>
<keyword evidence="3" id="KW-1133">Transmembrane helix</keyword>
<dbReference type="PANTHER" id="PTHR32089">
    <property type="entry name" value="METHYL-ACCEPTING CHEMOTAXIS PROTEIN MCPB"/>
    <property type="match status" value="1"/>
</dbReference>
<accession>A0A099LUC1</accession>
<evidence type="ECO:0000256" key="7">
    <source>
        <dbReference type="PROSITE-ProRule" id="PRU00284"/>
    </source>
</evidence>
<dbReference type="eggNOG" id="COG0840">
    <property type="taxonomic scope" value="Bacteria"/>
</dbReference>
<dbReference type="GeneID" id="43682740"/>
<dbReference type="EMBL" id="JMCG01000001">
    <property type="protein sequence ID" value="KGK10867.1"/>
    <property type="molecule type" value="Genomic_DNA"/>
</dbReference>
<comment type="subcellular location">
    <subcellularLocation>
        <location evidence="1">Membrane</location>
        <topology evidence="1">Multi-pass membrane protein</topology>
    </subcellularLocation>
</comment>
<dbReference type="SMART" id="SM00304">
    <property type="entry name" value="HAMP"/>
    <property type="match status" value="1"/>
</dbReference>
<feature type="domain" description="HAMP" evidence="9">
    <location>
        <begin position="295"/>
        <end position="349"/>
    </location>
</feature>
<evidence type="ECO:0000259" key="8">
    <source>
        <dbReference type="PROSITE" id="PS50111"/>
    </source>
</evidence>
<evidence type="ECO:0000256" key="1">
    <source>
        <dbReference type="ARBA" id="ARBA00004141"/>
    </source>
</evidence>
<keyword evidence="5 7" id="KW-0807">Transducer</keyword>
<evidence type="ECO:0000259" key="9">
    <source>
        <dbReference type="PROSITE" id="PS50885"/>
    </source>
</evidence>
<dbReference type="Gene3D" id="1.10.287.950">
    <property type="entry name" value="Methyl-accepting chemotaxis protein"/>
    <property type="match status" value="1"/>
</dbReference>
<dbReference type="Proteomes" id="UP000029994">
    <property type="component" value="Unassembled WGS sequence"/>
</dbReference>
<dbReference type="PROSITE" id="PS50111">
    <property type="entry name" value="CHEMOTAXIS_TRANSDUC_2"/>
    <property type="match status" value="1"/>
</dbReference>
<dbReference type="InterPro" id="IPR004089">
    <property type="entry name" value="MCPsignal_dom"/>
</dbReference>
<comment type="similarity">
    <text evidence="6">Belongs to the methyl-accepting chemotaxis (MCP) protein family.</text>
</comment>
<comment type="caution">
    <text evidence="10">The sequence shown here is derived from an EMBL/GenBank/DDBJ whole genome shotgun (WGS) entry which is preliminary data.</text>
</comment>
<evidence type="ECO:0000256" key="3">
    <source>
        <dbReference type="ARBA" id="ARBA00022989"/>
    </source>
</evidence>
<dbReference type="SUPFAM" id="SSF58104">
    <property type="entry name" value="Methyl-accepting chemotaxis protein (MCP) signaling domain"/>
    <property type="match status" value="1"/>
</dbReference>
<dbReference type="InterPro" id="IPR003660">
    <property type="entry name" value="HAMP_dom"/>
</dbReference>
<evidence type="ECO:0000256" key="6">
    <source>
        <dbReference type="ARBA" id="ARBA00029447"/>
    </source>
</evidence>
<evidence type="ECO:0000256" key="4">
    <source>
        <dbReference type="ARBA" id="ARBA00023136"/>
    </source>
</evidence>
<keyword evidence="2" id="KW-0812">Transmembrane</keyword>
<evidence type="ECO:0000256" key="5">
    <source>
        <dbReference type="ARBA" id="ARBA00023224"/>
    </source>
</evidence>
<dbReference type="PROSITE" id="PS50885">
    <property type="entry name" value="HAMP"/>
    <property type="match status" value="1"/>
</dbReference>
<feature type="domain" description="Methyl-accepting transducer" evidence="8">
    <location>
        <begin position="354"/>
        <end position="597"/>
    </location>
</feature>
<evidence type="ECO:0000313" key="11">
    <source>
        <dbReference type="Proteomes" id="UP000029994"/>
    </source>
</evidence>
<dbReference type="GO" id="GO:0004888">
    <property type="term" value="F:transmembrane signaling receptor activity"/>
    <property type="evidence" value="ECO:0007669"/>
    <property type="project" value="InterPro"/>
</dbReference>
<dbReference type="GO" id="GO:0007165">
    <property type="term" value="P:signal transduction"/>
    <property type="evidence" value="ECO:0007669"/>
    <property type="project" value="UniProtKB-KW"/>
</dbReference>